<gene>
    <name evidence="1" type="ORF">VZT92_002029</name>
</gene>
<evidence type="ECO:0000313" key="2">
    <source>
        <dbReference type="Proteomes" id="UP001488805"/>
    </source>
</evidence>
<evidence type="ECO:0000313" key="1">
    <source>
        <dbReference type="EMBL" id="KAK9542027.1"/>
    </source>
</evidence>
<sequence length="286" mass="31187">MDAAAPEAPTQPIMVLGQMLGRIAAMQRDQAETNQQFLGALQAQAERQARALEQLAARAAAAPPVTPPSPLAGVVLHKMSAAYDVQSFLDTFEATAEACSWPAAEWGVRLLPLVTGEAQTPALGLPPALHVRSAAEGRRSQVAATRESRGGRRKSWRRWSWSSLSGRCLPKRQLGSDITAPRPWGPPSPWQRTTWQFIPAARETVATRWRRPGRRRHLGEGCLRSCCRGPHWLRGRAPSSSLPRHRPLHPPALFPIHRGPRAPILMRQGWSVGGVGSPVTSGGNVR</sequence>
<keyword evidence="2" id="KW-1185">Reference proteome</keyword>
<dbReference type="EMBL" id="JBCEZU010000002">
    <property type="protein sequence ID" value="KAK9542027.1"/>
    <property type="molecule type" value="Genomic_DNA"/>
</dbReference>
<proteinExistence type="predicted"/>
<protein>
    <submittedName>
        <fullName evidence="1">Uncharacterized protein</fullName>
    </submittedName>
</protein>
<dbReference type="AlphaFoldDB" id="A0AAW1G408"/>
<comment type="caution">
    <text evidence="1">The sequence shown here is derived from an EMBL/GenBank/DDBJ whole genome shotgun (WGS) entry which is preliminary data.</text>
</comment>
<reference evidence="1 2" key="1">
    <citation type="journal article" date="2024" name="Genome Biol. Evol.">
        <title>Chromosome-level genome assembly of the viviparous eelpout Zoarces viviparus.</title>
        <authorList>
            <person name="Fuhrmann N."/>
            <person name="Brasseur M.V."/>
            <person name="Bakowski C.E."/>
            <person name="Podsiadlowski L."/>
            <person name="Prost S."/>
            <person name="Krehenwinkel H."/>
            <person name="Mayer C."/>
        </authorList>
    </citation>
    <scope>NUCLEOTIDE SEQUENCE [LARGE SCALE GENOMIC DNA]</scope>
    <source>
        <strain evidence="1">NO-MEL_2022_Ind0_liver</strain>
    </source>
</reference>
<name>A0AAW1G408_ZOAVI</name>
<dbReference type="Proteomes" id="UP001488805">
    <property type="component" value="Unassembled WGS sequence"/>
</dbReference>
<accession>A0AAW1G408</accession>
<organism evidence="1 2">
    <name type="scientific">Zoarces viviparus</name>
    <name type="common">Viviparous eelpout</name>
    <name type="synonym">Blennius viviparus</name>
    <dbReference type="NCBI Taxonomy" id="48416"/>
    <lineage>
        <taxon>Eukaryota</taxon>
        <taxon>Metazoa</taxon>
        <taxon>Chordata</taxon>
        <taxon>Craniata</taxon>
        <taxon>Vertebrata</taxon>
        <taxon>Euteleostomi</taxon>
        <taxon>Actinopterygii</taxon>
        <taxon>Neopterygii</taxon>
        <taxon>Teleostei</taxon>
        <taxon>Neoteleostei</taxon>
        <taxon>Acanthomorphata</taxon>
        <taxon>Eupercaria</taxon>
        <taxon>Perciformes</taxon>
        <taxon>Cottioidei</taxon>
        <taxon>Zoarcales</taxon>
        <taxon>Zoarcidae</taxon>
        <taxon>Zoarcinae</taxon>
        <taxon>Zoarces</taxon>
    </lineage>
</organism>